<evidence type="ECO:0000256" key="6">
    <source>
        <dbReference type="PROSITE-ProRule" id="PRU00339"/>
    </source>
</evidence>
<keyword evidence="7" id="KW-1133">Transmembrane helix</keyword>
<dbReference type="GO" id="GO:0005737">
    <property type="term" value="C:cytoplasm"/>
    <property type="evidence" value="ECO:0007669"/>
    <property type="project" value="UniProtKB-SubCell"/>
</dbReference>
<evidence type="ECO:0000313" key="10">
    <source>
        <dbReference type="Proteomes" id="UP000310477"/>
    </source>
</evidence>
<keyword evidence="4 6" id="KW-0802">TPR repeat</keyword>
<comment type="subcellular location">
    <subcellularLocation>
        <location evidence="1">Cytoplasm</location>
    </subcellularLocation>
</comment>
<dbReference type="AlphaFoldDB" id="A0A4U1C6W5"/>
<keyword evidence="7" id="KW-0472">Membrane</keyword>
<dbReference type="EMBL" id="SWBO01000004">
    <property type="protein sequence ID" value="TKC01181.1"/>
    <property type="molecule type" value="Genomic_DNA"/>
</dbReference>
<keyword evidence="7" id="KW-0812">Transmembrane</keyword>
<keyword evidence="2" id="KW-0963">Cytoplasm</keyword>
<dbReference type="RefSeq" id="WP_136876317.1">
    <property type="nucleotide sequence ID" value="NZ_SWBO01000004.1"/>
</dbReference>
<proteinExistence type="inferred from homology"/>
<evidence type="ECO:0000256" key="5">
    <source>
        <dbReference type="ARBA" id="ARBA00038253"/>
    </source>
</evidence>
<dbReference type="InterPro" id="IPR019734">
    <property type="entry name" value="TPR_rpt"/>
</dbReference>
<name>A0A4U1C6W5_9SPHI</name>
<reference evidence="9 10" key="1">
    <citation type="submission" date="2019-04" db="EMBL/GenBank/DDBJ databases">
        <title>Pedobacter sp. AR-2-6 sp. nov., isolated from Arctic soil.</title>
        <authorList>
            <person name="Dahal R.H."/>
            <person name="Kim D.-U."/>
        </authorList>
    </citation>
    <scope>NUCLEOTIDE SEQUENCE [LARGE SCALE GENOMIC DNA]</scope>
    <source>
        <strain evidence="9 10">AR-2-6</strain>
    </source>
</reference>
<sequence>MFSIRFIKVVFILVVFFQNSYAQSGSLLAQILATADEQISNGKYSQASALLKDALTQAIKVNDKKQEARVYDLLAEISIKKREFKDFKTYDAFAYQLATQLKDTTLLISLNNRKGIYYMEEGQNDLATMHYNTALNFSLAKKNTKKLAEIYSNLGSLYLAMGDKDKAINNFFNALKLHELNDNKRGIGETYSNISSVYYLMGKVDDAINYQKTGIAIREKINDKPGLVIASMNIGQLYLLKKDYPLAKQQLNQAVAYADQIENDKLKASAYAGMSTYEILSTKNYQSALQWQTKAIAICEKIDDKQLLSRLYVSAGNLANYVKDSIASVNYFNKALDLSKSLKNKENISNAYVKLSEFYNTRGNFKKAYDNYKQHIVYRDSINEKSNLSKIEEVRVKYETEKKDSEILKLISSERLKQLQIEKQEALIAGNVLLAKQKQSEIELLFKERQLQDFRLNEQNEKIKIQNLNAINKEQLLRLAKTEQLVNEQQLSAEKTTRSLLIIGFAMLLLLIFGVFNRYQLKKKLEQQTALLAIRNNISKDLHDEIGSTLTSISILSNVSQQAIDVNVVEAKKMLQKIATQSKTIQQSMSDIVWSIQPNNEKIENLAIRMREFATQTLEPLHINLLFEVDEDLQKTSLPIDYRKEILLIYKEALTNICKHANADTVKIGFIN</sequence>
<dbReference type="GO" id="GO:0000155">
    <property type="term" value="F:phosphorelay sensor kinase activity"/>
    <property type="evidence" value="ECO:0007669"/>
    <property type="project" value="InterPro"/>
</dbReference>
<keyword evidence="3" id="KW-0677">Repeat</keyword>
<dbReference type="InterPro" id="IPR011712">
    <property type="entry name" value="Sig_transdc_His_kin_sub3_dim/P"/>
</dbReference>
<dbReference type="PANTHER" id="PTHR46630:SF1">
    <property type="entry name" value="TETRATRICOPEPTIDE REPEAT PROTEIN 29"/>
    <property type="match status" value="1"/>
</dbReference>
<comment type="caution">
    <text evidence="9">The sequence shown here is derived from an EMBL/GenBank/DDBJ whole genome shotgun (WGS) entry which is preliminary data.</text>
</comment>
<protein>
    <submittedName>
        <fullName evidence="9">Tetratricopeptide repeat protein</fullName>
    </submittedName>
</protein>
<dbReference type="Gene3D" id="1.25.40.10">
    <property type="entry name" value="Tetratricopeptide repeat domain"/>
    <property type="match status" value="2"/>
</dbReference>
<dbReference type="PROSITE" id="PS50293">
    <property type="entry name" value="TPR_REGION"/>
    <property type="match status" value="1"/>
</dbReference>
<comment type="similarity">
    <text evidence="5">Belongs to the Rap family.</text>
</comment>
<evidence type="ECO:0000256" key="3">
    <source>
        <dbReference type="ARBA" id="ARBA00022737"/>
    </source>
</evidence>
<dbReference type="GO" id="GO:0046983">
    <property type="term" value="F:protein dimerization activity"/>
    <property type="evidence" value="ECO:0007669"/>
    <property type="project" value="InterPro"/>
</dbReference>
<evidence type="ECO:0000256" key="1">
    <source>
        <dbReference type="ARBA" id="ARBA00004496"/>
    </source>
</evidence>
<dbReference type="OrthoDB" id="9806995at2"/>
<evidence type="ECO:0000256" key="7">
    <source>
        <dbReference type="SAM" id="Phobius"/>
    </source>
</evidence>
<gene>
    <name evidence="9" type="ORF">FA045_08010</name>
</gene>
<dbReference type="Pfam" id="PF07730">
    <property type="entry name" value="HisKA_3"/>
    <property type="match status" value="1"/>
</dbReference>
<dbReference type="Pfam" id="PF13424">
    <property type="entry name" value="TPR_12"/>
    <property type="match status" value="2"/>
</dbReference>
<dbReference type="InterPro" id="IPR011990">
    <property type="entry name" value="TPR-like_helical_dom_sf"/>
</dbReference>
<evidence type="ECO:0000259" key="8">
    <source>
        <dbReference type="Pfam" id="PF07730"/>
    </source>
</evidence>
<evidence type="ECO:0000256" key="2">
    <source>
        <dbReference type="ARBA" id="ARBA00022490"/>
    </source>
</evidence>
<evidence type="ECO:0000313" key="9">
    <source>
        <dbReference type="EMBL" id="TKC01181.1"/>
    </source>
</evidence>
<dbReference type="Proteomes" id="UP000310477">
    <property type="component" value="Unassembled WGS sequence"/>
</dbReference>
<dbReference type="SUPFAM" id="SSF48452">
    <property type="entry name" value="TPR-like"/>
    <property type="match status" value="3"/>
</dbReference>
<feature type="transmembrane region" description="Helical" evidence="7">
    <location>
        <begin position="499"/>
        <end position="516"/>
    </location>
</feature>
<keyword evidence="10" id="KW-1185">Reference proteome</keyword>
<evidence type="ECO:0000256" key="4">
    <source>
        <dbReference type="ARBA" id="ARBA00022803"/>
    </source>
</evidence>
<dbReference type="PANTHER" id="PTHR46630">
    <property type="entry name" value="TETRATRICOPEPTIDE REPEAT PROTEIN 29"/>
    <property type="match status" value="1"/>
</dbReference>
<organism evidence="9 10">
    <name type="scientific">Pedobacter cryotolerans</name>
    <dbReference type="NCBI Taxonomy" id="2571270"/>
    <lineage>
        <taxon>Bacteria</taxon>
        <taxon>Pseudomonadati</taxon>
        <taxon>Bacteroidota</taxon>
        <taxon>Sphingobacteriia</taxon>
        <taxon>Sphingobacteriales</taxon>
        <taxon>Sphingobacteriaceae</taxon>
        <taxon>Pedobacter</taxon>
    </lineage>
</organism>
<dbReference type="InterPro" id="IPR051476">
    <property type="entry name" value="Bac_ResReg_Asp_Phosphatase"/>
</dbReference>
<accession>A0A4U1C6W5</accession>
<dbReference type="SMART" id="SM00028">
    <property type="entry name" value="TPR"/>
    <property type="match status" value="6"/>
</dbReference>
<dbReference type="Gene3D" id="6.10.250.2870">
    <property type="match status" value="1"/>
</dbReference>
<dbReference type="PROSITE" id="PS50005">
    <property type="entry name" value="TPR"/>
    <property type="match status" value="1"/>
</dbReference>
<dbReference type="GO" id="GO:0016020">
    <property type="term" value="C:membrane"/>
    <property type="evidence" value="ECO:0007669"/>
    <property type="project" value="InterPro"/>
</dbReference>
<feature type="repeat" description="TPR" evidence="6">
    <location>
        <begin position="148"/>
        <end position="181"/>
    </location>
</feature>
<feature type="domain" description="Signal transduction histidine kinase subgroup 3 dimerisation and phosphoacceptor" evidence="8">
    <location>
        <begin position="535"/>
        <end position="599"/>
    </location>
</feature>